<evidence type="ECO:0000313" key="4">
    <source>
        <dbReference type="Proteomes" id="UP001482513"/>
    </source>
</evidence>
<dbReference type="PROSITE" id="PS51773">
    <property type="entry name" value="OCP_N"/>
    <property type="match status" value="1"/>
</dbReference>
<dbReference type="Proteomes" id="UP001482513">
    <property type="component" value="Unassembled WGS sequence"/>
</dbReference>
<name>A0ABV0K8L8_9CYAN</name>
<dbReference type="InterPro" id="IPR015233">
    <property type="entry name" value="Orange_carotenoid-bd_N"/>
</dbReference>
<dbReference type="EMBL" id="JAMPKX010000010">
    <property type="protein sequence ID" value="MEP0949073.1"/>
    <property type="molecule type" value="Genomic_DNA"/>
</dbReference>
<accession>A0ABV0K8L8</accession>
<sequence length="161" mass="17622">MTAYTTANDPNQALNVFKGLDIDAQLALLWFVYEQMGERITPAAPGSASPEIATGLYNQVKEVDQQEQLEIMRAIARCDASNQIGREYGSLSANTKLAFWYYLAQGMDSGEIIPMPENYELDNQGQDLLAALETMGFEEQITFLRDAALGMGAEPASGSNI</sequence>
<proteinExistence type="inferred from homology"/>
<dbReference type="InterPro" id="IPR036917">
    <property type="entry name" value="Orange_carotenoid-bd_N_sf"/>
</dbReference>
<dbReference type="Gene3D" id="1.10.2090.10">
    <property type="entry name" value="Orange carotenoid-binding protein, N-terminal domain"/>
    <property type="match status" value="1"/>
</dbReference>
<organism evidence="3 4">
    <name type="scientific">Leptolyngbya subtilissima DQ-A4</name>
    <dbReference type="NCBI Taxonomy" id="2933933"/>
    <lineage>
        <taxon>Bacteria</taxon>
        <taxon>Bacillati</taxon>
        <taxon>Cyanobacteriota</taxon>
        <taxon>Cyanophyceae</taxon>
        <taxon>Leptolyngbyales</taxon>
        <taxon>Leptolyngbyaceae</taxon>
        <taxon>Leptolyngbya group</taxon>
        <taxon>Leptolyngbya</taxon>
    </lineage>
</organism>
<gene>
    <name evidence="3" type="ORF">NC992_19490</name>
</gene>
<comment type="caution">
    <text evidence="3">The sequence shown here is derived from an EMBL/GenBank/DDBJ whole genome shotgun (WGS) entry which is preliminary data.</text>
</comment>
<dbReference type="Pfam" id="PF09150">
    <property type="entry name" value="Carot_N"/>
    <property type="match status" value="1"/>
</dbReference>
<reference evidence="3 4" key="1">
    <citation type="submission" date="2022-04" db="EMBL/GenBank/DDBJ databases">
        <title>Positive selection, recombination, and allopatry shape intraspecific diversity of widespread and dominant cyanobacteria.</title>
        <authorList>
            <person name="Wei J."/>
            <person name="Shu W."/>
            <person name="Hu C."/>
        </authorList>
    </citation>
    <scope>NUCLEOTIDE SEQUENCE [LARGE SCALE GENOMIC DNA]</scope>
    <source>
        <strain evidence="3 4">DQ-A4</strain>
    </source>
</reference>
<comment type="similarity">
    <text evidence="1">Belongs to the orange carotenoid-binding protein family.</text>
</comment>
<keyword evidence="4" id="KW-1185">Reference proteome</keyword>
<protein>
    <submittedName>
        <fullName evidence="3">Orange carotenoid protein</fullName>
    </submittedName>
</protein>
<keyword evidence="1" id="KW-0157">Chromophore</keyword>
<feature type="domain" description="OCP N-terminal" evidence="2">
    <location>
        <begin position="7"/>
        <end position="159"/>
    </location>
</feature>
<keyword evidence="1" id="KW-0042">Antenna complex</keyword>
<dbReference type="SUPFAM" id="SSF81930">
    <property type="entry name" value="Orange carotenoid protein, N-terminal domain"/>
    <property type="match status" value="1"/>
</dbReference>
<evidence type="ECO:0000256" key="1">
    <source>
        <dbReference type="PROSITE-ProRule" id="PRU01109"/>
    </source>
</evidence>
<evidence type="ECO:0000259" key="2">
    <source>
        <dbReference type="PROSITE" id="PS51773"/>
    </source>
</evidence>
<keyword evidence="1" id="KW-0472">Membrane</keyword>
<evidence type="ECO:0000313" key="3">
    <source>
        <dbReference type="EMBL" id="MEP0949073.1"/>
    </source>
</evidence>
<keyword evidence="1" id="KW-0605">Phycobilisome</keyword>
<keyword evidence="1" id="KW-0793">Thylakoid</keyword>
<dbReference type="RefSeq" id="WP_190694089.1">
    <property type="nucleotide sequence ID" value="NZ_JAMPKX010000010.1"/>
</dbReference>